<dbReference type="Proteomes" id="UP000007954">
    <property type="component" value="Chromosome"/>
</dbReference>
<protein>
    <submittedName>
        <fullName evidence="2">Uncharacterized protein</fullName>
    </submittedName>
</protein>
<dbReference type="OrthoDB" id="379948at2157"/>
<name>G0LIJ5_HALWC</name>
<evidence type="ECO:0000313" key="2">
    <source>
        <dbReference type="EMBL" id="CCC40247.1"/>
    </source>
</evidence>
<dbReference type="KEGG" id="hwc:Hqrw_2384"/>
<gene>
    <name evidence="2" type="ordered locus">Hqrw_2384</name>
</gene>
<feature type="region of interest" description="Disordered" evidence="1">
    <location>
        <begin position="1"/>
        <end position="23"/>
    </location>
</feature>
<proteinExistence type="predicted"/>
<dbReference type="EMBL" id="FR746099">
    <property type="protein sequence ID" value="CCC40247.1"/>
    <property type="molecule type" value="Genomic_DNA"/>
</dbReference>
<dbReference type="AlphaFoldDB" id="G0LIJ5"/>
<dbReference type="RefSeq" id="WP_014555922.1">
    <property type="nucleotide sequence ID" value="NC_017459.1"/>
</dbReference>
<sequence>MPPHEEPEEPVTSARENRCRDSTPLGIGIALTGTDLVQLGIDPVDTDVVDVYIEDGELRLVPGEGEPVISKSPPPEGVKNEWLRRE</sequence>
<evidence type="ECO:0000313" key="3">
    <source>
        <dbReference type="Proteomes" id="UP000007954"/>
    </source>
</evidence>
<reference evidence="2 3" key="1">
    <citation type="journal article" date="2011" name="PLoS ONE">
        <title>Haloquadratum walsbyi: limited diversity in a global pond.</title>
        <authorList>
            <person name="Dyall-Smith M."/>
            <person name="Pfeiffer F."/>
            <person name="Klee K."/>
            <person name="Palm P."/>
            <person name="Gross K."/>
            <person name="Schuster S.C."/>
            <person name="Rampp M."/>
            <person name="Oesterhelt D."/>
        </authorList>
    </citation>
    <scope>NUCLEOTIDE SEQUENCE [LARGE SCALE GENOMIC DNA]</scope>
    <source>
        <strain evidence="3">DSM 16854 / JCM 12705 / C23</strain>
    </source>
</reference>
<feature type="region of interest" description="Disordered" evidence="1">
    <location>
        <begin position="63"/>
        <end position="86"/>
    </location>
</feature>
<organism evidence="2 3">
    <name type="scientific">Haloquadratum walsbyi (strain DSM 16854 / JCM 12705 / C23)</name>
    <dbReference type="NCBI Taxonomy" id="768065"/>
    <lineage>
        <taxon>Archaea</taxon>
        <taxon>Methanobacteriati</taxon>
        <taxon>Methanobacteriota</taxon>
        <taxon>Stenosarchaea group</taxon>
        <taxon>Halobacteria</taxon>
        <taxon>Halobacteriales</taxon>
        <taxon>Haloferacaceae</taxon>
        <taxon>Haloquadratum</taxon>
    </lineage>
</organism>
<dbReference type="GeneID" id="12447099"/>
<dbReference type="HOGENOM" id="CLU_2490398_0_0_2"/>
<accession>G0LIJ5</accession>
<evidence type="ECO:0000256" key="1">
    <source>
        <dbReference type="SAM" id="MobiDB-lite"/>
    </source>
</evidence>